<keyword evidence="7 12" id="KW-0812">Transmembrane</keyword>
<evidence type="ECO:0000256" key="4">
    <source>
        <dbReference type="ARBA" id="ARBA00020831"/>
    </source>
</evidence>
<keyword evidence="15" id="KW-1185">Reference proteome</keyword>
<feature type="transmembrane region" description="Helical" evidence="12">
    <location>
        <begin position="483"/>
        <end position="504"/>
    </location>
</feature>
<feature type="transmembrane region" description="Helical" evidence="12">
    <location>
        <begin position="558"/>
        <end position="582"/>
    </location>
</feature>
<evidence type="ECO:0000256" key="11">
    <source>
        <dbReference type="ARBA" id="ARBA00023180"/>
    </source>
</evidence>
<evidence type="ECO:0000313" key="14">
    <source>
        <dbReference type="EMBL" id="CAH0392486.1"/>
    </source>
</evidence>
<dbReference type="CDD" id="cd16020">
    <property type="entry name" value="GPI_EPT_1"/>
    <property type="match status" value="1"/>
</dbReference>
<evidence type="ECO:0000256" key="12">
    <source>
        <dbReference type="RuleBase" id="RU367138"/>
    </source>
</evidence>
<evidence type="ECO:0000256" key="8">
    <source>
        <dbReference type="ARBA" id="ARBA00022824"/>
    </source>
</evidence>
<evidence type="ECO:0000256" key="3">
    <source>
        <dbReference type="ARBA" id="ARBA00008400"/>
    </source>
</evidence>
<evidence type="ECO:0000256" key="9">
    <source>
        <dbReference type="ARBA" id="ARBA00022989"/>
    </source>
</evidence>
<keyword evidence="11" id="KW-0325">Glycoprotein</keyword>
<comment type="function">
    <text evidence="12">Ethanolamine phosphate transferase involved in glycosylphosphatidylinositol-anchor biosynthesis. Transfers ethanolamine phosphate to the first alpha-1,4-linked mannose of the glycosylphosphatidylinositol precursor of GPI-anchor.</text>
</comment>
<feature type="transmembrane region" description="Helical" evidence="12">
    <location>
        <begin position="860"/>
        <end position="880"/>
    </location>
</feature>
<proteinExistence type="inferred from homology"/>
<dbReference type="InterPro" id="IPR017850">
    <property type="entry name" value="Alkaline_phosphatase_core_sf"/>
</dbReference>
<comment type="subcellular location">
    <subcellularLocation>
        <location evidence="1 12">Endoplasmic reticulum membrane</location>
        <topology evidence="1 12">Multi-pass membrane protein</topology>
    </subcellularLocation>
</comment>
<feature type="transmembrane region" description="Helical" evidence="12">
    <location>
        <begin position="438"/>
        <end position="462"/>
    </location>
</feature>
<accession>A0A9P0AIU7</accession>
<feature type="transmembrane region" description="Helical" evidence="12">
    <location>
        <begin position="788"/>
        <end position="810"/>
    </location>
</feature>
<dbReference type="Pfam" id="PF04987">
    <property type="entry name" value="PigN"/>
    <property type="match status" value="1"/>
</dbReference>
<feature type="transmembrane region" description="Helical" evidence="12">
    <location>
        <begin position="510"/>
        <end position="527"/>
    </location>
</feature>
<reference evidence="14" key="1">
    <citation type="submission" date="2021-12" db="EMBL/GenBank/DDBJ databases">
        <authorList>
            <person name="King R."/>
        </authorList>
    </citation>
    <scope>NUCLEOTIDE SEQUENCE</scope>
</reference>
<feature type="domain" description="GPI ethanolamine phosphate transferase 1 C-terminal" evidence="13">
    <location>
        <begin position="431"/>
        <end position="884"/>
    </location>
</feature>
<name>A0A9P0AIU7_BEMTA</name>
<dbReference type="InterPro" id="IPR017852">
    <property type="entry name" value="GPI_EtnP_transferase_1_C"/>
</dbReference>
<feature type="transmembrane region" description="Helical" evidence="12">
    <location>
        <begin position="738"/>
        <end position="754"/>
    </location>
</feature>
<dbReference type="InterPro" id="IPR037671">
    <property type="entry name" value="PIGN_N"/>
</dbReference>
<feature type="transmembrane region" description="Helical" evidence="12">
    <location>
        <begin position="830"/>
        <end position="853"/>
    </location>
</feature>
<evidence type="ECO:0000256" key="10">
    <source>
        <dbReference type="ARBA" id="ARBA00023136"/>
    </source>
</evidence>
<keyword evidence="9 12" id="KW-1133">Transmembrane helix</keyword>
<organism evidence="14 15">
    <name type="scientific">Bemisia tabaci</name>
    <name type="common">Sweetpotato whitefly</name>
    <name type="synonym">Aleurodes tabaci</name>
    <dbReference type="NCBI Taxonomy" id="7038"/>
    <lineage>
        <taxon>Eukaryota</taxon>
        <taxon>Metazoa</taxon>
        <taxon>Ecdysozoa</taxon>
        <taxon>Arthropoda</taxon>
        <taxon>Hexapoda</taxon>
        <taxon>Insecta</taxon>
        <taxon>Pterygota</taxon>
        <taxon>Neoptera</taxon>
        <taxon>Paraneoptera</taxon>
        <taxon>Hemiptera</taxon>
        <taxon>Sternorrhyncha</taxon>
        <taxon>Aleyrodoidea</taxon>
        <taxon>Aleyrodidae</taxon>
        <taxon>Aleyrodinae</taxon>
        <taxon>Bemisia</taxon>
    </lineage>
</organism>
<keyword evidence="6 12" id="KW-0808">Transferase</keyword>
<protein>
    <recommendedName>
        <fullName evidence="4 12">GPI ethanolamine phosphate transferase 1</fullName>
        <ecNumber evidence="12">2.-.-.-</ecNumber>
    </recommendedName>
</protein>
<gene>
    <name evidence="14" type="ORF">BEMITA_LOCUS11001</name>
</gene>
<dbReference type="AlphaFoldDB" id="A0A9P0AIU7"/>
<feature type="transmembrane region" description="Helical" evidence="12">
    <location>
        <begin position="594"/>
        <end position="615"/>
    </location>
</feature>
<feature type="transmembrane region" description="Helical" evidence="12">
    <location>
        <begin position="621"/>
        <end position="644"/>
    </location>
</feature>
<evidence type="ECO:0000313" key="15">
    <source>
        <dbReference type="Proteomes" id="UP001152759"/>
    </source>
</evidence>
<evidence type="ECO:0000256" key="7">
    <source>
        <dbReference type="ARBA" id="ARBA00022692"/>
    </source>
</evidence>
<dbReference type="EMBL" id="OU963867">
    <property type="protein sequence ID" value="CAH0392486.1"/>
    <property type="molecule type" value="Genomic_DNA"/>
</dbReference>
<dbReference type="Proteomes" id="UP001152759">
    <property type="component" value="Chromosome 6"/>
</dbReference>
<evidence type="ECO:0000256" key="1">
    <source>
        <dbReference type="ARBA" id="ARBA00004477"/>
    </source>
</evidence>
<dbReference type="GO" id="GO:0005789">
    <property type="term" value="C:endoplasmic reticulum membrane"/>
    <property type="evidence" value="ECO:0007669"/>
    <property type="project" value="UniProtKB-SubCell"/>
</dbReference>
<dbReference type="GO" id="GO:0006506">
    <property type="term" value="P:GPI anchor biosynthetic process"/>
    <property type="evidence" value="ECO:0007669"/>
    <property type="project" value="UniProtKB-KW"/>
</dbReference>
<dbReference type="InterPro" id="IPR002591">
    <property type="entry name" value="Phosphodiest/P_Trfase"/>
</dbReference>
<dbReference type="InterPro" id="IPR007070">
    <property type="entry name" value="GPI_EtnP_transferase_1"/>
</dbReference>
<dbReference type="Pfam" id="PF01663">
    <property type="entry name" value="Phosphodiest"/>
    <property type="match status" value="1"/>
</dbReference>
<evidence type="ECO:0000256" key="2">
    <source>
        <dbReference type="ARBA" id="ARBA00004687"/>
    </source>
</evidence>
<feature type="transmembrane region" description="Helical" evidence="12">
    <location>
        <begin position="690"/>
        <end position="707"/>
    </location>
</feature>
<comment type="similarity">
    <text evidence="3 12">Belongs to the PIGG/PIGN/PIGO family. PIGN subfamily.</text>
</comment>
<dbReference type="EC" id="2.-.-.-" evidence="12"/>
<dbReference type="SUPFAM" id="SSF53649">
    <property type="entry name" value="Alkaline phosphatase-like"/>
    <property type="match status" value="1"/>
</dbReference>
<dbReference type="PANTHER" id="PTHR12250">
    <property type="entry name" value="PHOSPHATIDYLINOSITOL GLYCAN, CLASS N"/>
    <property type="match status" value="1"/>
</dbReference>
<feature type="transmembrane region" description="Helical" evidence="12">
    <location>
        <begin position="892"/>
        <end position="916"/>
    </location>
</feature>
<dbReference type="Gene3D" id="3.40.720.10">
    <property type="entry name" value="Alkaline Phosphatase, subunit A"/>
    <property type="match status" value="1"/>
</dbReference>
<evidence type="ECO:0000259" key="13">
    <source>
        <dbReference type="Pfam" id="PF04987"/>
    </source>
</evidence>
<keyword evidence="5 12" id="KW-0337">GPI-anchor biosynthesis</keyword>
<comment type="pathway">
    <text evidence="2 12">Glycolipid biosynthesis; glycosylphosphatidylinositol-anchor biosynthesis.</text>
</comment>
<dbReference type="PANTHER" id="PTHR12250:SF0">
    <property type="entry name" value="GPI ETHANOLAMINE PHOSPHATE TRANSFERASE 1"/>
    <property type="match status" value="1"/>
</dbReference>
<evidence type="ECO:0000256" key="5">
    <source>
        <dbReference type="ARBA" id="ARBA00022502"/>
    </source>
</evidence>
<keyword evidence="8 12" id="KW-0256">Endoplasmic reticulum</keyword>
<sequence>MLIFALGFLVHVIFLLSIFDAYFKSPLLNDLPVIENPIGAPAKRIVLISADGLRASSAFGNDVNSTPNAPYLRSVILTEASWGVCHTRVPTESRPGHIAMIAGFYEDPSAIFKGWTDNIFEFDSLFNRSALTLGWGSPDIVPMFNKGNLSKQMIMKSYPHEMQELFGSGESILALNSWVFNEVNETLNIAEFNSSGKQLRESLNQSKVFLFLHLLATDTSGHSDKPQSQEFFNVLKETDANIELIIERLEKFYNHDGKTVYVFTSDHGMTDWGTHGDGSNVETETPFVIWGPGVKKPKLVNETDKNDLWRLSHLIRRDLRQADVVPLLATLLGISIPVHSVGVLPMDFLDVSDGEKAKMLELNMKQINQQFLKSRDSVKLSSTSFFYIPFKDLTDELDAEMKNAIKNHIINHQYHEAISLSQKLIHLNLAAINYYQNYYQYLLLGCISVSYFGWIFVLLTVLCKNLQLKPGGPKSAKLSFLTMLSRLSPYAFTVWFVITISFIIVQSLPIQFYIYGLLPVFLWWFAFKHNALNVFEGFAQTCYECWYLPIAYAVGVEFFVLTFFQRWAISAVTLALVFWPWFHLPTLRRQKCQFLVYMWTCSTLGIAIFPFLPVTGFEANIFFVVISGLLSIVFNVSILLLPVLNHCFILKPEEGSSGCYLSLGTIRHIWALLASFLVCIAMYFNLSVKYCQIVSWILLGNAIIIPVNMMKGDVSLRLVGLFLSMTSPMLLLSIGHESLFYFLFSAHLLIWFALEYQLVSRVCIGGIGGGTIEGISGNTSPVTWRRAFFLLTFLLMSFFGAGNIASVSSFDLLTVQRFISVFSPFTMMSLILLKLLIPFLLVVATVFCLYIKIHDSINELLLVVFIFCDLLGLHFLFLVKNVGSWKEIGTSLSHYVIVESIILFISLLLGVAHFYLKELSSNDILTSVGARYLSGKTYRSNKKNY</sequence>
<dbReference type="GO" id="GO:0051377">
    <property type="term" value="F:mannose-ethanolamine phosphotransferase activity"/>
    <property type="evidence" value="ECO:0007669"/>
    <property type="project" value="UniProtKB-UniRule"/>
</dbReference>
<evidence type="ECO:0000256" key="6">
    <source>
        <dbReference type="ARBA" id="ARBA00022679"/>
    </source>
</evidence>
<feature type="transmembrane region" description="Helical" evidence="12">
    <location>
        <begin position="665"/>
        <end position="684"/>
    </location>
</feature>
<keyword evidence="10 12" id="KW-0472">Membrane</keyword>